<comment type="caution">
    <text evidence="6">The sequence shown here is derived from an EMBL/GenBank/DDBJ whole genome shotgun (WGS) entry which is preliminary data.</text>
</comment>
<dbReference type="InterPro" id="IPR020846">
    <property type="entry name" value="MFS_dom"/>
</dbReference>
<proteinExistence type="predicted"/>
<gene>
    <name evidence="6" type="ORF">C7476_10989</name>
</gene>
<dbReference type="GO" id="GO:0022857">
    <property type="term" value="F:transmembrane transporter activity"/>
    <property type="evidence" value="ECO:0007669"/>
    <property type="project" value="InterPro"/>
</dbReference>
<dbReference type="InterPro" id="IPR011701">
    <property type="entry name" value="MFS"/>
</dbReference>
<protein>
    <submittedName>
        <fullName evidence="6">Putative MFS family arabinose efflux permease</fullName>
    </submittedName>
</protein>
<keyword evidence="3 4" id="KW-0472">Membrane</keyword>
<feature type="transmembrane region" description="Helical" evidence="4">
    <location>
        <begin position="52"/>
        <end position="72"/>
    </location>
</feature>
<feature type="transmembrane region" description="Helical" evidence="4">
    <location>
        <begin position="315"/>
        <end position="337"/>
    </location>
</feature>
<feature type="transmembrane region" description="Helical" evidence="4">
    <location>
        <begin position="12"/>
        <end position="32"/>
    </location>
</feature>
<keyword evidence="1 4" id="KW-0812">Transmembrane</keyword>
<feature type="domain" description="Major facilitator superfamily (MFS) profile" evidence="5">
    <location>
        <begin position="17"/>
        <end position="400"/>
    </location>
</feature>
<sequence>MTTNQSENSDRSVQTILQMTAALSGVIVYTSANGFMTGGLAVAGREVGLSEVVIGFVLGIGAFIGVIAAPLWGYAAEIWSRRKLMLLAVPMVALGPAAMAVITAQSILISSVVAAAALTVARLVQAMFGAALIPVAQAYMADLTNPNHRIRGMGGLSAVISFGTLIGSVLLWGTGRHGVATGFAIVALLGVVATLLVFIFLPEAQSRTNLPVAERTLPLTRIAPYIAITLVGFTSYTVVPPILALRLMDKFGFAGGEAAATAGLILTVGVVAVCLAQVLIAARQNWNPSIMLRVGSASILGGLAMLLVADDVISMCIAMITIGFAVGFIAPANLGAISLHAGQGSQAKVAGLNMAARGLGSAIGPIIGTIMYKMDVDAPIYGSMILVSALLLLTVVVRTPSVTCSIRNANF</sequence>
<evidence type="ECO:0000256" key="2">
    <source>
        <dbReference type="ARBA" id="ARBA00022989"/>
    </source>
</evidence>
<dbReference type="PANTHER" id="PTHR23546:SF1">
    <property type="entry name" value="MEMBRANE PROTEIN"/>
    <property type="match status" value="1"/>
</dbReference>
<evidence type="ECO:0000259" key="5">
    <source>
        <dbReference type="PROSITE" id="PS50850"/>
    </source>
</evidence>
<dbReference type="PANTHER" id="PTHR23546">
    <property type="entry name" value="TRANSPORT PROTEIN"/>
    <property type="match status" value="1"/>
</dbReference>
<dbReference type="InterPro" id="IPR036259">
    <property type="entry name" value="MFS_trans_sf"/>
</dbReference>
<accession>A0A368YSK7</accession>
<dbReference type="SUPFAM" id="SSF103473">
    <property type="entry name" value="MFS general substrate transporter"/>
    <property type="match status" value="1"/>
</dbReference>
<organism evidence="6 7">
    <name type="scientific">Phyllobacterium bourgognense</name>
    <dbReference type="NCBI Taxonomy" id="314236"/>
    <lineage>
        <taxon>Bacteria</taxon>
        <taxon>Pseudomonadati</taxon>
        <taxon>Pseudomonadota</taxon>
        <taxon>Alphaproteobacteria</taxon>
        <taxon>Hyphomicrobiales</taxon>
        <taxon>Phyllobacteriaceae</taxon>
        <taxon>Phyllobacterium</taxon>
    </lineage>
</organism>
<feature type="transmembrane region" description="Helical" evidence="4">
    <location>
        <begin position="349"/>
        <end position="372"/>
    </location>
</feature>
<dbReference type="Gene3D" id="1.20.1250.20">
    <property type="entry name" value="MFS general substrate transporter like domains"/>
    <property type="match status" value="1"/>
</dbReference>
<dbReference type="Pfam" id="PF07690">
    <property type="entry name" value="MFS_1"/>
    <property type="match status" value="1"/>
</dbReference>
<dbReference type="AlphaFoldDB" id="A0A368YSK7"/>
<evidence type="ECO:0000256" key="4">
    <source>
        <dbReference type="SAM" id="Phobius"/>
    </source>
</evidence>
<feature type="transmembrane region" description="Helical" evidence="4">
    <location>
        <begin position="378"/>
        <end position="397"/>
    </location>
</feature>
<dbReference type="EMBL" id="QPJM01000009">
    <property type="protein sequence ID" value="RCW81907.1"/>
    <property type="molecule type" value="Genomic_DNA"/>
</dbReference>
<evidence type="ECO:0000313" key="6">
    <source>
        <dbReference type="EMBL" id="RCW81907.1"/>
    </source>
</evidence>
<feature type="transmembrane region" description="Helical" evidence="4">
    <location>
        <begin position="153"/>
        <end position="173"/>
    </location>
</feature>
<dbReference type="PROSITE" id="PS50850">
    <property type="entry name" value="MFS"/>
    <property type="match status" value="1"/>
</dbReference>
<feature type="transmembrane region" description="Helical" evidence="4">
    <location>
        <begin position="123"/>
        <end position="141"/>
    </location>
</feature>
<keyword evidence="2 4" id="KW-1133">Transmembrane helix</keyword>
<feature type="transmembrane region" description="Helical" evidence="4">
    <location>
        <begin position="179"/>
        <end position="201"/>
    </location>
</feature>
<feature type="transmembrane region" description="Helical" evidence="4">
    <location>
        <begin position="84"/>
        <end position="117"/>
    </location>
</feature>
<evidence type="ECO:0000256" key="1">
    <source>
        <dbReference type="ARBA" id="ARBA00022692"/>
    </source>
</evidence>
<dbReference type="Proteomes" id="UP000253324">
    <property type="component" value="Unassembled WGS sequence"/>
</dbReference>
<feature type="transmembrane region" description="Helical" evidence="4">
    <location>
        <begin position="290"/>
        <end position="309"/>
    </location>
</feature>
<evidence type="ECO:0000313" key="7">
    <source>
        <dbReference type="Proteomes" id="UP000253324"/>
    </source>
</evidence>
<feature type="transmembrane region" description="Helical" evidence="4">
    <location>
        <begin position="259"/>
        <end position="281"/>
    </location>
</feature>
<evidence type="ECO:0000256" key="3">
    <source>
        <dbReference type="ARBA" id="ARBA00023136"/>
    </source>
</evidence>
<feature type="transmembrane region" description="Helical" evidence="4">
    <location>
        <begin position="222"/>
        <end position="239"/>
    </location>
</feature>
<reference evidence="6 7" key="1">
    <citation type="submission" date="2018-07" db="EMBL/GenBank/DDBJ databases">
        <title>Genomic Encyclopedia of Type Strains, Phase III (KMG-III): the genomes of soil and plant-associated and newly described type strains.</title>
        <authorList>
            <person name="Whitman W."/>
        </authorList>
    </citation>
    <scope>NUCLEOTIDE SEQUENCE [LARGE SCALE GENOMIC DNA]</scope>
    <source>
        <strain evidence="6 7">31-25a</strain>
    </source>
</reference>
<keyword evidence="7" id="KW-1185">Reference proteome</keyword>
<name>A0A368YSK7_9HYPH</name>